<feature type="compositionally biased region" description="Low complexity" evidence="1">
    <location>
        <begin position="222"/>
        <end position="239"/>
    </location>
</feature>
<evidence type="ECO:0000313" key="2">
    <source>
        <dbReference type="EMBL" id="TFL04798.1"/>
    </source>
</evidence>
<evidence type="ECO:0000256" key="1">
    <source>
        <dbReference type="SAM" id="MobiDB-lite"/>
    </source>
</evidence>
<keyword evidence="3" id="KW-1185">Reference proteome</keyword>
<name>A0A5C3QTV6_9AGAR</name>
<accession>A0A5C3QTV6</accession>
<reference evidence="2 3" key="1">
    <citation type="journal article" date="2019" name="Nat. Ecol. Evol.">
        <title>Megaphylogeny resolves global patterns of mushroom evolution.</title>
        <authorList>
            <person name="Varga T."/>
            <person name="Krizsan K."/>
            <person name="Foldi C."/>
            <person name="Dima B."/>
            <person name="Sanchez-Garcia M."/>
            <person name="Sanchez-Ramirez S."/>
            <person name="Szollosi G.J."/>
            <person name="Szarkandi J.G."/>
            <person name="Papp V."/>
            <person name="Albert L."/>
            <person name="Andreopoulos W."/>
            <person name="Angelini C."/>
            <person name="Antonin V."/>
            <person name="Barry K.W."/>
            <person name="Bougher N.L."/>
            <person name="Buchanan P."/>
            <person name="Buyck B."/>
            <person name="Bense V."/>
            <person name="Catcheside P."/>
            <person name="Chovatia M."/>
            <person name="Cooper J."/>
            <person name="Damon W."/>
            <person name="Desjardin D."/>
            <person name="Finy P."/>
            <person name="Geml J."/>
            <person name="Haridas S."/>
            <person name="Hughes K."/>
            <person name="Justo A."/>
            <person name="Karasinski D."/>
            <person name="Kautmanova I."/>
            <person name="Kiss B."/>
            <person name="Kocsube S."/>
            <person name="Kotiranta H."/>
            <person name="LaButti K.M."/>
            <person name="Lechner B.E."/>
            <person name="Liimatainen K."/>
            <person name="Lipzen A."/>
            <person name="Lukacs Z."/>
            <person name="Mihaltcheva S."/>
            <person name="Morgado L.N."/>
            <person name="Niskanen T."/>
            <person name="Noordeloos M.E."/>
            <person name="Ohm R.A."/>
            <person name="Ortiz-Santana B."/>
            <person name="Ovrebo C."/>
            <person name="Racz N."/>
            <person name="Riley R."/>
            <person name="Savchenko A."/>
            <person name="Shiryaev A."/>
            <person name="Soop K."/>
            <person name="Spirin V."/>
            <person name="Szebenyi C."/>
            <person name="Tomsovsky M."/>
            <person name="Tulloss R.E."/>
            <person name="Uehling J."/>
            <person name="Grigoriev I.V."/>
            <person name="Vagvolgyi C."/>
            <person name="Papp T."/>
            <person name="Martin F.M."/>
            <person name="Miettinen O."/>
            <person name="Hibbett D.S."/>
            <person name="Nagy L.G."/>
        </authorList>
    </citation>
    <scope>NUCLEOTIDE SEQUENCE [LARGE SCALE GENOMIC DNA]</scope>
    <source>
        <strain evidence="2 3">CBS 309.79</strain>
    </source>
</reference>
<evidence type="ECO:0000313" key="3">
    <source>
        <dbReference type="Proteomes" id="UP000305067"/>
    </source>
</evidence>
<organism evidence="2 3">
    <name type="scientific">Pterulicium gracile</name>
    <dbReference type="NCBI Taxonomy" id="1884261"/>
    <lineage>
        <taxon>Eukaryota</taxon>
        <taxon>Fungi</taxon>
        <taxon>Dikarya</taxon>
        <taxon>Basidiomycota</taxon>
        <taxon>Agaricomycotina</taxon>
        <taxon>Agaricomycetes</taxon>
        <taxon>Agaricomycetidae</taxon>
        <taxon>Agaricales</taxon>
        <taxon>Pleurotineae</taxon>
        <taxon>Pterulaceae</taxon>
        <taxon>Pterulicium</taxon>
    </lineage>
</organism>
<feature type="compositionally biased region" description="Basic and acidic residues" evidence="1">
    <location>
        <begin position="177"/>
        <end position="194"/>
    </location>
</feature>
<protein>
    <submittedName>
        <fullName evidence="2">Uncharacterized protein</fullName>
    </submittedName>
</protein>
<gene>
    <name evidence="2" type="ORF">BDV98DRAFT_654271</name>
</gene>
<proteinExistence type="predicted"/>
<dbReference type="EMBL" id="ML178818">
    <property type="protein sequence ID" value="TFL04798.1"/>
    <property type="molecule type" value="Genomic_DNA"/>
</dbReference>
<feature type="compositionally biased region" description="Low complexity" evidence="1">
    <location>
        <begin position="166"/>
        <end position="175"/>
    </location>
</feature>
<dbReference type="OrthoDB" id="3164380at2759"/>
<feature type="region of interest" description="Disordered" evidence="1">
    <location>
        <begin position="149"/>
        <end position="292"/>
    </location>
</feature>
<sequence>MFSSFFPLDELFQIIYQGFYKFVLSTKTKHDAWAVHVAMIDDDATIFWYGSWDADTVAKQTGQDQPSSDLLDALVRTLEQAIVSGELAVNSDSQFLDKDEKHIRLVLGASSPNAPQMTLTRMAASDALTFAGEMMINLAMQAQSKRFTPQSSETYLRDSAAPLKRSTVGASGSSHRSSRDGSKSTVDTKEEQPRTKKVSASSTSSHRSLEKGKTKSSTVPESPTKAKSSSSSRQVQKQESSARKRSPSSSPPPTKVSKKPKAIAAPPKGASLANPSQRARKYKPLEFGSDSD</sequence>
<dbReference type="AlphaFoldDB" id="A0A5C3QTV6"/>
<dbReference type="Proteomes" id="UP000305067">
    <property type="component" value="Unassembled WGS sequence"/>
</dbReference>